<dbReference type="OrthoDB" id="1427074at2"/>
<dbReference type="GO" id="GO:0015221">
    <property type="term" value="F:lipopolysaccharide transmembrane transporter activity"/>
    <property type="evidence" value="ECO:0007669"/>
    <property type="project" value="InterPro"/>
</dbReference>
<dbReference type="RefSeq" id="WP_020212231.1">
    <property type="nucleotide sequence ID" value="NZ_JRLX01000002.1"/>
</dbReference>
<proteinExistence type="predicted"/>
<dbReference type="InterPro" id="IPR026265">
    <property type="entry name" value="LptC"/>
</dbReference>
<evidence type="ECO:0008006" key="3">
    <source>
        <dbReference type="Google" id="ProtNLM"/>
    </source>
</evidence>
<dbReference type="GO" id="GO:0005886">
    <property type="term" value="C:plasma membrane"/>
    <property type="evidence" value="ECO:0007669"/>
    <property type="project" value="InterPro"/>
</dbReference>
<gene>
    <name evidence="1" type="ORF">Q765_03390</name>
</gene>
<evidence type="ECO:0000313" key="2">
    <source>
        <dbReference type="Proteomes" id="UP000030152"/>
    </source>
</evidence>
<evidence type="ECO:0000313" key="1">
    <source>
        <dbReference type="EMBL" id="KGO88109.1"/>
    </source>
</evidence>
<comment type="caution">
    <text evidence="1">The sequence shown here is derived from an EMBL/GenBank/DDBJ whole genome shotgun (WGS) entry which is preliminary data.</text>
</comment>
<organism evidence="1 2">
    <name type="scientific">Flavobacterium rivuli WB 3.3-2 = DSM 21788</name>
    <dbReference type="NCBI Taxonomy" id="1121895"/>
    <lineage>
        <taxon>Bacteria</taxon>
        <taxon>Pseudomonadati</taxon>
        <taxon>Bacteroidota</taxon>
        <taxon>Flavobacteriia</taxon>
        <taxon>Flavobacteriales</taxon>
        <taxon>Flavobacteriaceae</taxon>
        <taxon>Flavobacterium</taxon>
    </lineage>
</organism>
<dbReference type="EMBL" id="JRLX01000002">
    <property type="protein sequence ID" value="KGO88109.1"/>
    <property type="molecule type" value="Genomic_DNA"/>
</dbReference>
<accession>A0A0A2M755</accession>
<dbReference type="Gene3D" id="2.60.450.10">
    <property type="entry name" value="Lipopolysaccharide (LPS) transport protein A like domain"/>
    <property type="match status" value="1"/>
</dbReference>
<dbReference type="InterPro" id="IPR010664">
    <property type="entry name" value="LipoPS_assembly_LptC-rel"/>
</dbReference>
<dbReference type="STRING" id="1121895.GCA_000378485_01101"/>
<dbReference type="eggNOG" id="COG3117">
    <property type="taxonomic scope" value="Bacteria"/>
</dbReference>
<protein>
    <recommendedName>
        <fullName evidence="3">LPS export ABC transporter periplasmic protein LptC</fullName>
    </recommendedName>
</protein>
<dbReference type="NCBIfam" id="TIGR04409">
    <property type="entry name" value="LptC_YrbK"/>
    <property type="match status" value="1"/>
</dbReference>
<keyword evidence="2" id="KW-1185">Reference proteome</keyword>
<dbReference type="AlphaFoldDB" id="A0A0A2M755"/>
<sequence>MRNLLNYISIVVPVVAVLLLASCESNFKDVQRINSVGFNPVGRSENINLKYTDSGKVKAILKSPLMLDYSNLQYGFNEFPKGVDVTLMDNQAKESYVVSDYAITYADTDIIDLQGNVKITSNDGKVLTTDQLYYDQKNEWFYTEKYFKFTDGQGGFLEGPGIDFSKDFKVFNMQKNNGQINNVN</sequence>
<dbReference type="Pfam" id="PF06835">
    <property type="entry name" value="LptC"/>
    <property type="match status" value="1"/>
</dbReference>
<dbReference type="Proteomes" id="UP000030152">
    <property type="component" value="Unassembled WGS sequence"/>
</dbReference>
<name>A0A0A2M755_9FLAO</name>
<reference evidence="1 2" key="1">
    <citation type="submission" date="2013-09" db="EMBL/GenBank/DDBJ databases">
        <authorList>
            <person name="Zeng Z."/>
            <person name="Chen C."/>
        </authorList>
    </citation>
    <scope>NUCLEOTIDE SEQUENCE [LARGE SCALE GENOMIC DNA]</scope>
    <source>
        <strain evidence="1 2">WB 3.3-2</strain>
    </source>
</reference>
<dbReference type="PROSITE" id="PS51257">
    <property type="entry name" value="PROKAR_LIPOPROTEIN"/>
    <property type="match status" value="1"/>
</dbReference>